<reference evidence="2 3" key="1">
    <citation type="submission" date="2016-10" db="EMBL/GenBank/DDBJ databases">
        <authorList>
            <person name="de Groot N.N."/>
        </authorList>
    </citation>
    <scope>NUCLEOTIDE SEQUENCE [LARGE SCALE GENOMIC DNA]</scope>
    <source>
        <strain>GEY</strain>
        <strain evidence="3">DSM 9560</strain>
    </source>
</reference>
<dbReference type="Proteomes" id="UP000199513">
    <property type="component" value="Unassembled WGS sequence"/>
</dbReference>
<keyword evidence="1" id="KW-0732">Signal</keyword>
<sequence length="341" mass="39573">MKNIFLIPILLMFVPIFSFAQSNFKGIVDYGDYQYEYILSPTKQKGRYDFKMNVLMENNPPKLIYQSFATIDGSLEQGSQYKVRFFYAEKVNEQWKTDPTSYAEVGFDLTQNKMTHDNRGIIAKKEAQELVDVLNIDLARESINESQAVDYTVQYLVVNYNQVFGNYAISDPKRQTVVQLGKKNTAIFVSPEEAPNNFRDTLSYKGKNYAFQLTEMKKYHYSLIISLVTKGEDIINEETVYSSEIRVEDKSGNKDYYGVKILYAQGNSYAWKTSPQSFVQMNFNFTKKTIQVHVEGKLAELNTEKISKEYKLPNKEYYTKKDMLGDGARFFVRNFQKALVK</sequence>
<name>A0A1I2JSQ7_9BACT</name>
<protein>
    <submittedName>
        <fullName evidence="2">Uncharacterized protein</fullName>
    </submittedName>
</protein>
<dbReference type="AlphaFoldDB" id="A0A1I2JSQ7"/>
<keyword evidence="3" id="KW-1185">Reference proteome</keyword>
<dbReference type="EMBL" id="FONY01000061">
    <property type="protein sequence ID" value="SFF57033.1"/>
    <property type="molecule type" value="Genomic_DNA"/>
</dbReference>
<dbReference type="RefSeq" id="WP_091549369.1">
    <property type="nucleotide sequence ID" value="NZ_FONY01000061.1"/>
</dbReference>
<evidence type="ECO:0000313" key="3">
    <source>
        <dbReference type="Proteomes" id="UP000199513"/>
    </source>
</evidence>
<evidence type="ECO:0000256" key="1">
    <source>
        <dbReference type="SAM" id="SignalP"/>
    </source>
</evidence>
<proteinExistence type="predicted"/>
<feature type="signal peptide" evidence="1">
    <location>
        <begin position="1"/>
        <end position="20"/>
    </location>
</feature>
<organism evidence="2 3">
    <name type="scientific">Thermoflexibacter ruber</name>
    <dbReference type="NCBI Taxonomy" id="1003"/>
    <lineage>
        <taxon>Bacteria</taxon>
        <taxon>Pseudomonadati</taxon>
        <taxon>Bacteroidota</taxon>
        <taxon>Cytophagia</taxon>
        <taxon>Cytophagales</taxon>
        <taxon>Thermoflexibacteraceae</taxon>
        <taxon>Thermoflexibacter</taxon>
    </lineage>
</organism>
<gene>
    <name evidence="2" type="ORF">SAMN04488541_10612</name>
</gene>
<accession>A0A1I2JSQ7</accession>
<feature type="chain" id="PRO_5011600801" evidence="1">
    <location>
        <begin position="21"/>
        <end position="341"/>
    </location>
</feature>
<evidence type="ECO:0000313" key="2">
    <source>
        <dbReference type="EMBL" id="SFF57033.1"/>
    </source>
</evidence>